<evidence type="ECO:0000256" key="5">
    <source>
        <dbReference type="ARBA" id="ARBA00023136"/>
    </source>
</evidence>
<dbReference type="OMA" id="IHISIVF"/>
<feature type="transmembrane region" description="Helical" evidence="10">
    <location>
        <begin position="196"/>
        <end position="220"/>
    </location>
</feature>
<dbReference type="GO" id="GO:0005794">
    <property type="term" value="C:Golgi apparatus"/>
    <property type="evidence" value="ECO:0007669"/>
    <property type="project" value="TreeGrafter"/>
</dbReference>
<evidence type="ECO:0000259" key="11">
    <source>
        <dbReference type="Pfam" id="PF01529"/>
    </source>
</evidence>
<dbReference type="PANTHER" id="PTHR22883">
    <property type="entry name" value="ZINC FINGER DHHC DOMAIN CONTAINING PROTEIN"/>
    <property type="match status" value="1"/>
</dbReference>
<comment type="subcellular location">
    <subcellularLocation>
        <location evidence="1">Endomembrane system</location>
        <topology evidence="1">Multi-pass membrane protein</topology>
    </subcellularLocation>
</comment>
<evidence type="ECO:0000256" key="4">
    <source>
        <dbReference type="ARBA" id="ARBA00022989"/>
    </source>
</evidence>
<keyword evidence="5 10" id="KW-0472">Membrane</keyword>
<dbReference type="GO" id="GO:0019706">
    <property type="term" value="F:protein-cysteine S-palmitoyltransferase activity"/>
    <property type="evidence" value="ECO:0007669"/>
    <property type="project" value="UniProtKB-EC"/>
</dbReference>
<name>A0A915HIJ1_ROMCU</name>
<keyword evidence="2 10" id="KW-0808">Transferase</keyword>
<evidence type="ECO:0000256" key="7">
    <source>
        <dbReference type="ARBA" id="ARBA00023288"/>
    </source>
</evidence>
<evidence type="ECO:0000256" key="3">
    <source>
        <dbReference type="ARBA" id="ARBA00022692"/>
    </source>
</evidence>
<organism evidence="12 13">
    <name type="scientific">Romanomermis culicivorax</name>
    <name type="common">Nematode worm</name>
    <dbReference type="NCBI Taxonomy" id="13658"/>
    <lineage>
        <taxon>Eukaryota</taxon>
        <taxon>Metazoa</taxon>
        <taxon>Ecdysozoa</taxon>
        <taxon>Nematoda</taxon>
        <taxon>Enoplea</taxon>
        <taxon>Dorylaimia</taxon>
        <taxon>Mermithida</taxon>
        <taxon>Mermithoidea</taxon>
        <taxon>Mermithidae</taxon>
        <taxon>Romanomermis</taxon>
    </lineage>
</organism>
<evidence type="ECO:0000256" key="8">
    <source>
        <dbReference type="ARBA" id="ARBA00023315"/>
    </source>
</evidence>
<proteinExistence type="inferred from homology"/>
<dbReference type="InterPro" id="IPR001594">
    <property type="entry name" value="Palmitoyltrfase_DHHC"/>
</dbReference>
<protein>
    <recommendedName>
        <fullName evidence="10">Palmitoyltransferase</fullName>
        <ecNumber evidence="10">2.3.1.225</ecNumber>
    </recommendedName>
</protein>
<evidence type="ECO:0000256" key="10">
    <source>
        <dbReference type="RuleBase" id="RU079119"/>
    </source>
</evidence>
<comment type="catalytic activity">
    <reaction evidence="9 10">
        <text>L-cysteinyl-[protein] + hexadecanoyl-CoA = S-hexadecanoyl-L-cysteinyl-[protein] + CoA</text>
        <dbReference type="Rhea" id="RHEA:36683"/>
        <dbReference type="Rhea" id="RHEA-COMP:10131"/>
        <dbReference type="Rhea" id="RHEA-COMP:11032"/>
        <dbReference type="ChEBI" id="CHEBI:29950"/>
        <dbReference type="ChEBI" id="CHEBI:57287"/>
        <dbReference type="ChEBI" id="CHEBI:57379"/>
        <dbReference type="ChEBI" id="CHEBI:74151"/>
        <dbReference type="EC" id="2.3.1.225"/>
    </reaction>
</comment>
<feature type="transmembrane region" description="Helical" evidence="10">
    <location>
        <begin position="72"/>
        <end position="93"/>
    </location>
</feature>
<feature type="domain" description="Palmitoyltransferase DHHC" evidence="11">
    <location>
        <begin position="151"/>
        <end position="220"/>
    </location>
</feature>
<comment type="similarity">
    <text evidence="10">Belongs to the DHHC palmitoyltransferase family.</text>
</comment>
<evidence type="ECO:0000313" key="13">
    <source>
        <dbReference type="WBParaSite" id="nRc.2.0.1.t01141-RA"/>
    </source>
</evidence>
<evidence type="ECO:0000256" key="9">
    <source>
        <dbReference type="ARBA" id="ARBA00048048"/>
    </source>
</evidence>
<dbReference type="InterPro" id="IPR039859">
    <property type="entry name" value="PFA4/ZDH16/20/ERF2-like"/>
</dbReference>
<dbReference type="GO" id="GO:0006612">
    <property type="term" value="P:protein targeting to membrane"/>
    <property type="evidence" value="ECO:0007669"/>
    <property type="project" value="TreeGrafter"/>
</dbReference>
<dbReference type="WBParaSite" id="nRc.2.0.1.t01141-RA">
    <property type="protein sequence ID" value="nRc.2.0.1.t01141-RA"/>
    <property type="gene ID" value="nRc.2.0.1.g01141"/>
</dbReference>
<comment type="domain">
    <text evidence="10">The DHHC domain is required for palmitoyltransferase activity.</text>
</comment>
<accession>A0A915HIJ1</accession>
<dbReference type="AlphaFoldDB" id="A0A915HIJ1"/>
<reference evidence="13" key="1">
    <citation type="submission" date="2022-11" db="UniProtKB">
        <authorList>
            <consortium name="WormBaseParasite"/>
        </authorList>
    </citation>
    <scope>IDENTIFICATION</scope>
</reference>
<evidence type="ECO:0000256" key="2">
    <source>
        <dbReference type="ARBA" id="ARBA00022679"/>
    </source>
</evidence>
<feature type="transmembrane region" description="Helical" evidence="10">
    <location>
        <begin position="42"/>
        <end position="60"/>
    </location>
</feature>
<dbReference type="GO" id="GO:0005783">
    <property type="term" value="C:endoplasmic reticulum"/>
    <property type="evidence" value="ECO:0007669"/>
    <property type="project" value="TreeGrafter"/>
</dbReference>
<dbReference type="PANTHER" id="PTHR22883:SF43">
    <property type="entry name" value="PALMITOYLTRANSFERASE APP"/>
    <property type="match status" value="1"/>
</dbReference>
<dbReference type="PROSITE" id="PS50216">
    <property type="entry name" value="DHHC"/>
    <property type="match status" value="1"/>
</dbReference>
<dbReference type="EC" id="2.3.1.225" evidence="10"/>
<keyword evidence="4 10" id="KW-1133">Transmembrane helix</keyword>
<keyword evidence="12" id="KW-1185">Reference proteome</keyword>
<keyword evidence="8 10" id="KW-0012">Acyltransferase</keyword>
<dbReference type="Proteomes" id="UP000887565">
    <property type="component" value="Unplaced"/>
</dbReference>
<evidence type="ECO:0000256" key="6">
    <source>
        <dbReference type="ARBA" id="ARBA00023139"/>
    </source>
</evidence>
<keyword evidence="7" id="KW-0449">Lipoprotein</keyword>
<keyword evidence="3 10" id="KW-0812">Transmembrane</keyword>
<keyword evidence="6" id="KW-0564">Palmitate</keyword>
<dbReference type="Pfam" id="PF01529">
    <property type="entry name" value="DHHC"/>
    <property type="match status" value="1"/>
</dbReference>
<evidence type="ECO:0000256" key="1">
    <source>
        <dbReference type="ARBA" id="ARBA00004127"/>
    </source>
</evidence>
<evidence type="ECO:0000313" key="12">
    <source>
        <dbReference type="Proteomes" id="UP000887565"/>
    </source>
</evidence>
<sequence length="221" mass="25191">MLNLPTNINRQHELPNIQYRQYSDQISYSCCGFLYIGPQNGVFYLTLFLICGTMGLFFGFDAPYLTKNVSVFIPLMAGFILLLVLSCLLRCAFMDPGIIPRSTMAEFNHLERELNSQFPRNQGEPGACASTSTLAAQKTKEICINGQVVTLKYCPTCRIYRPPRSSHCSICDSCILRFDHHCPWVGNCVGLRNYRYFYLFLVLLSLLCVYVFFCVVVHLVE</sequence>